<dbReference type="InterPro" id="IPR011992">
    <property type="entry name" value="EF-hand-dom_pair"/>
</dbReference>
<gene>
    <name evidence="2" type="ORF">Ae201684_018833</name>
</gene>
<reference evidence="2 3" key="1">
    <citation type="submission" date="2019-07" db="EMBL/GenBank/DDBJ databases">
        <title>Genomics analysis of Aphanomyces spp. identifies a new class of oomycete effector associated with host adaptation.</title>
        <authorList>
            <person name="Gaulin E."/>
        </authorList>
    </citation>
    <scope>NUCLEOTIDE SEQUENCE [LARGE SCALE GENOMIC DNA]</scope>
    <source>
        <strain evidence="2 3">ATCC 201684</strain>
    </source>
</reference>
<dbReference type="PANTHER" id="PTHR37031">
    <property type="entry name" value="METALLOPHOSPHATASE BINDING DOMAIN PROTEIN"/>
    <property type="match status" value="1"/>
</dbReference>
<sequence>MDALLALVEELYLLNKRFPLERIQRVWEMYRKWLNPHMMDGGYSLTSSEFFYIVEFKTEAEQVEAERLFDRMKVFTPTNGRFQMDLLEFLLTFTVLSRGTWENKCQFVFHLMDFDIEDEIAEEELAMVITLVCDGLQKLKVLQRVPTFQEVNAMAADGFCMNGISYGSKMNFNQFLNWCVFHADPLSLLDYISCGLRARTIIHKLNALVQKKKHLLIDPYYTYQLALQCNVQDLESVRVVCGPVVGQVTSNEVRVLYEFNDSVHVKFFAFRSDDKSELPIDILNEQMVLEESIEVRTEAYIPQVVHFKALSPQTSYLLCFVGSASSDCIKYVVKVTTLPENCENVSLHLLNHEGHSILVESEEYSYYDAFFKTLSAPNCLNVHCNFGAITPSTILNALKLLRKEGVKDIQEEFVRSRVSSHFRGTFGHRLVCGVFSSASNYFYITWHHVMYGLFTEDDFAALGELNAPLLVQWMEGLVQDLFVNYVGKLWPQETNNCLSFGKIQILFIWSSMQSDVAAYLECDSDIAVNIVITAQPVVTYEPSALPSVLEPLMAWRLRSASFKLIFASVTSPTSSGFLSTITLQDTTTSFLQIVCGSIKPTLAYKKASKVDPLPSYRLERYIVQHTHICESPHVGIVNVEARMARDRSWVTKIFNQLIETRPSDSIQAVIGPVVGLVTSSEASILIECDREALLICHVIDRITRSVITCRQTTKSYRPVVIQIDNLQPRRRYDVQIQGLEHLAVSFHTRQRNAPALHLTCVGDDNLFPTKPFAPPSSCWPEYTTNIIPQPCTDITVFFGRHLSTSDMTEQAMHIWQSEPDNLEKISDCFRKAFRVHWMENQHVLAQGSHWFLGSGLDWSFYTSFALSRRVVECAQQVAWEYQQYAQTGANGLRRYNYHDMGNVGFLHLDVLENRLHTSHEYLHNTPELLSQDQWELIEMVLTKPSDTHVLIITCDIPIVWQLDPSFIPVSRLWRDWIMYPNELTKLLSLSSSWKHAEERRNILLLCGGPIGMTTRIKVDETVELQQIVVGPISNPENISHPVPASGILFDRFSVQHIQDTEGQPQYVSVSVVPHPKKASIQIHRTQMSQPSAKILLGPVVGKLTATSVRILIEVDRDVEACTCVCTNTGTQESHEITLPLPVRIPKVFPLADLKPNCEYSITFKGITPLEQVTAFRTPHIAPFAFDVIVIHDSNWHNLSQPNSPWEDILKSSSYHALDASATATENGDDLTRPDNLWSYIHDTSTSLPLCRPLMIIHNGAQAHSKHAFSDKELVTMVHRLLDMPSEEWVNLRPEIQHRLQEIYRVQWGISPFRDALRVCGNFMLFDEDDLYFAASLVESKFDDKLDVVAQILQFFREIAQTVWFYYQNQLWIDLNEDILTSHTSNFVQYGQCTFVLLNKTLNHVAISPVEQQKKLTKRNSTKTAGIDLTKVAQANNLLPPASWLVLDDALIAAKTDTKLLSIVLCVDLLEASMASLYLIGVTRLMEKVFDWKNQNLYERQVCILMQSSTTNDIYNVTDQRSHATIQLIPCGSVTNAKRYTEPSYPPAGHFSKRFTFARQAGAQGATEWARSYRHFHFTSDLDTVEWYQIEQRLPDLGYCCAILGPILGRMSLQSNEETLDYFVTVNILLEVNSKAKITCVLTDIMSNTEIRVSQDVEANVPVSFVCTPLRPSSRYSYSFEVTIATHSRMNILKGLANREDRKGVFHTPSKQLNALNIVAVSTNFPQERLVGEPNLWEALYDRLLVPWHGIDIVLHLGGQAPMQEVANDCLRWLQSQPKDGNSSRWSQLIRTRFQQAYRQVWNTPFLRTVLSHTSQSMIWSGSDIASFFGRPAAALIKDGATNADMADMQLITNAAKDAARMYFNALGWRRNDKEKLEQIEDDPPGEGSETTAEGQQQPTTAVVDYYSIRMDLLAVFVFDMRSTDEGDQISCNGRLASPPTERPLISEAQWLAFEGVCRKKRVRVLVLVMEFPLFLSSKAESFDGRGSSLYNTTRLEAHWLSCPAQLDQLVSLVFRWKEKIDGRDVVILSGNLWFGLDTFIQDAKSSFGLHNYVTGPITGPVRKFPYEDEGSILDKKFSFVHRFPPPQANYVLLEISIIEEQLPDESLAHSAFINGELVHADNMRVMHDPKRLNRWPSWWRNYCPMAPTAFWSDIVLKSQPTEVNRIIREETGITNMLKPLYEKYNFVDTTRMEELQSTTLSPKGDEGIKRFERVLGDVWGMLTPALKKICANVQDRFVLDIAMKTLQQDLNGPIDMATFQAVCKEILTNAALIHVAMTLHDEDEADELSKKQQEALREMELERRRKIAEEQRAKQEDEHLAELQKRSILEYAQEKNRLEKEKADKAAADREAAKAAKKAARDAEKEKQREEDLSIRKEKSALKQMKQTLDEQTAARGGEQTDESRDKEMEWTRRTHMLQARIQRREEQKYREGVRKEAKQAKKKDK</sequence>
<protein>
    <submittedName>
        <fullName evidence="2">Uncharacterized protein</fullName>
    </submittedName>
</protein>
<dbReference type="SUPFAM" id="SSF47473">
    <property type="entry name" value="EF-hand"/>
    <property type="match status" value="1"/>
</dbReference>
<evidence type="ECO:0000256" key="1">
    <source>
        <dbReference type="SAM" id="MobiDB-lite"/>
    </source>
</evidence>
<feature type="compositionally biased region" description="Basic and acidic residues" evidence="1">
    <location>
        <begin position="2423"/>
        <end position="2440"/>
    </location>
</feature>
<feature type="compositionally biased region" description="Polar residues" evidence="1">
    <location>
        <begin position="1888"/>
        <end position="1897"/>
    </location>
</feature>
<comment type="caution">
    <text evidence="2">The sequence shown here is derived from an EMBL/GenBank/DDBJ whole genome shotgun (WGS) entry which is preliminary data.</text>
</comment>
<name>A0A6G0W4E8_9STRA</name>
<dbReference type="VEuPathDB" id="FungiDB:AeMF1_019301"/>
<evidence type="ECO:0000313" key="2">
    <source>
        <dbReference type="EMBL" id="KAF0721897.1"/>
    </source>
</evidence>
<dbReference type="Gene3D" id="3.60.21.70">
    <property type="entry name" value="PhoD-like phosphatase"/>
    <property type="match status" value="1"/>
</dbReference>
<feature type="region of interest" description="Disordered" evidence="1">
    <location>
        <begin position="2338"/>
        <end position="2446"/>
    </location>
</feature>
<dbReference type="EMBL" id="VJMJ01000359">
    <property type="protein sequence ID" value="KAF0721897.1"/>
    <property type="molecule type" value="Genomic_DNA"/>
</dbReference>
<feature type="compositionally biased region" description="Basic and acidic residues" evidence="1">
    <location>
        <begin position="2338"/>
        <end position="2381"/>
    </location>
</feature>
<dbReference type="Proteomes" id="UP000481153">
    <property type="component" value="Unassembled WGS sequence"/>
</dbReference>
<feature type="compositionally biased region" description="Basic and acidic residues" evidence="1">
    <location>
        <begin position="2402"/>
        <end position="2413"/>
    </location>
</feature>
<organism evidence="2 3">
    <name type="scientific">Aphanomyces euteiches</name>
    <dbReference type="NCBI Taxonomy" id="100861"/>
    <lineage>
        <taxon>Eukaryota</taxon>
        <taxon>Sar</taxon>
        <taxon>Stramenopiles</taxon>
        <taxon>Oomycota</taxon>
        <taxon>Saprolegniomycetes</taxon>
        <taxon>Saprolegniales</taxon>
        <taxon>Verrucalvaceae</taxon>
        <taxon>Aphanomyces</taxon>
    </lineage>
</organism>
<evidence type="ECO:0000313" key="3">
    <source>
        <dbReference type="Proteomes" id="UP000481153"/>
    </source>
</evidence>
<dbReference type="Gene3D" id="1.10.238.10">
    <property type="entry name" value="EF-hand"/>
    <property type="match status" value="1"/>
</dbReference>
<feature type="region of interest" description="Disordered" evidence="1">
    <location>
        <begin position="1878"/>
        <end position="1897"/>
    </location>
</feature>
<accession>A0A6G0W4E8</accession>
<dbReference type="PANTHER" id="PTHR37031:SF2">
    <property type="entry name" value="PHOD-LIKE PHOSPHATASE METALLOPHOSPHATASE DOMAIN-CONTAINING PROTEIN"/>
    <property type="match status" value="1"/>
</dbReference>
<proteinExistence type="predicted"/>
<dbReference type="InterPro" id="IPR038607">
    <property type="entry name" value="PhoD-like_sf"/>
</dbReference>
<keyword evidence="3" id="KW-1185">Reference proteome</keyword>